<sequence>MACLTFVDIVNQYTAWNVDGFGILACFLAIFLFSYWMILTRWLAAKLKLLLPRRIHHNAVNSRIEVLALEIRQMKSDLDALSPTAQFAAYFKKERNLKQLLAELNDLTMEREKNSGIASTLLLIVSGIFVQLVAISLMFYSRNVIIGHINSSYFWPFNFLLYIPNFSAPMNQNDSAEGTPVTLFAFLSLVTFVWQNTYLRTSDSMKLKIF</sequence>
<dbReference type="Pfam" id="PF04420">
    <property type="entry name" value="CHD5"/>
    <property type="match status" value="1"/>
</dbReference>
<dbReference type="GO" id="GO:0043529">
    <property type="term" value="C:GET complex"/>
    <property type="evidence" value="ECO:0007669"/>
    <property type="project" value="TreeGrafter"/>
</dbReference>
<dbReference type="WBParaSite" id="nOo.2.0.1.t07155-RA">
    <property type="protein sequence ID" value="nOo.2.0.1.t07155-RA"/>
    <property type="gene ID" value="nOo.2.0.1.g07155"/>
</dbReference>
<dbReference type="Proteomes" id="UP000271087">
    <property type="component" value="Unassembled WGS sequence"/>
</dbReference>
<evidence type="ECO:0000256" key="4">
    <source>
        <dbReference type="ARBA" id="ARBA00022824"/>
    </source>
</evidence>
<protein>
    <submittedName>
        <fullName evidence="10">Guided entry of tail-anchored proteins factor 1</fullName>
    </submittedName>
</protein>
<feature type="transmembrane region" description="Helical" evidence="7">
    <location>
        <begin position="20"/>
        <end position="44"/>
    </location>
</feature>
<dbReference type="GO" id="GO:0005789">
    <property type="term" value="C:endoplasmic reticulum membrane"/>
    <property type="evidence" value="ECO:0007669"/>
    <property type="project" value="UniProtKB-SubCell"/>
</dbReference>
<keyword evidence="9" id="KW-1185">Reference proteome</keyword>
<dbReference type="GO" id="GO:0043495">
    <property type="term" value="F:protein-membrane adaptor activity"/>
    <property type="evidence" value="ECO:0007669"/>
    <property type="project" value="TreeGrafter"/>
</dbReference>
<evidence type="ECO:0000256" key="2">
    <source>
        <dbReference type="ARBA" id="ARBA00010799"/>
    </source>
</evidence>
<evidence type="ECO:0000313" key="9">
    <source>
        <dbReference type="Proteomes" id="UP000271087"/>
    </source>
</evidence>
<dbReference type="EMBL" id="UYRW01002441">
    <property type="protein sequence ID" value="VDK85147.1"/>
    <property type="molecule type" value="Genomic_DNA"/>
</dbReference>
<evidence type="ECO:0000256" key="1">
    <source>
        <dbReference type="ARBA" id="ARBA00004586"/>
    </source>
</evidence>
<evidence type="ECO:0000256" key="7">
    <source>
        <dbReference type="SAM" id="Phobius"/>
    </source>
</evidence>
<dbReference type="OrthoDB" id="69461at2759"/>
<reference evidence="8 9" key="2">
    <citation type="submission" date="2018-08" db="EMBL/GenBank/DDBJ databases">
        <authorList>
            <person name="Laetsch R D."/>
            <person name="Stevens L."/>
            <person name="Kumar S."/>
            <person name="Blaxter L. M."/>
        </authorList>
    </citation>
    <scope>NUCLEOTIDE SEQUENCE [LARGE SCALE GENOMIC DNA]</scope>
</reference>
<keyword evidence="5 7" id="KW-1133">Transmembrane helix</keyword>
<comment type="subcellular location">
    <subcellularLocation>
        <location evidence="1">Endoplasmic reticulum membrane</location>
    </subcellularLocation>
</comment>
<evidence type="ECO:0000313" key="8">
    <source>
        <dbReference type="EMBL" id="VDK85147.1"/>
    </source>
</evidence>
<proteinExistence type="inferred from homology"/>
<keyword evidence="3 7" id="KW-0812">Transmembrane</keyword>
<dbReference type="AlphaFoldDB" id="A0A182EGD4"/>
<evidence type="ECO:0000256" key="6">
    <source>
        <dbReference type="ARBA" id="ARBA00023136"/>
    </source>
</evidence>
<feature type="transmembrane region" description="Helical" evidence="7">
    <location>
        <begin position="181"/>
        <end position="199"/>
    </location>
</feature>
<comment type="similarity">
    <text evidence="2">Belongs to the WRB/GET1 family.</text>
</comment>
<keyword evidence="4" id="KW-0256">Endoplasmic reticulum</keyword>
<evidence type="ECO:0000256" key="5">
    <source>
        <dbReference type="ARBA" id="ARBA00022989"/>
    </source>
</evidence>
<dbReference type="GO" id="GO:0071816">
    <property type="term" value="P:tail-anchored membrane protein insertion into ER membrane"/>
    <property type="evidence" value="ECO:0007669"/>
    <property type="project" value="InterPro"/>
</dbReference>
<feature type="transmembrane region" description="Helical" evidence="7">
    <location>
        <begin position="117"/>
        <end position="140"/>
    </location>
</feature>
<dbReference type="InterPro" id="IPR028945">
    <property type="entry name" value="Get1"/>
</dbReference>
<dbReference type="STRING" id="42157.A0A182EGD4"/>
<accession>A0A182EGD4</accession>
<dbReference type="PANTHER" id="PTHR42650">
    <property type="entry name" value="TAIL-ANCHORED PROTEIN INSERTION RECEPTOR WRB"/>
    <property type="match status" value="1"/>
</dbReference>
<gene>
    <name evidence="8" type="ORF">NOO_LOCUS7155</name>
</gene>
<name>A0A182EGD4_ONCOC</name>
<organism evidence="10">
    <name type="scientific">Onchocerca ochengi</name>
    <name type="common">Filarial nematode worm</name>
    <dbReference type="NCBI Taxonomy" id="42157"/>
    <lineage>
        <taxon>Eukaryota</taxon>
        <taxon>Metazoa</taxon>
        <taxon>Ecdysozoa</taxon>
        <taxon>Nematoda</taxon>
        <taxon>Chromadorea</taxon>
        <taxon>Rhabditida</taxon>
        <taxon>Spirurina</taxon>
        <taxon>Spiruromorpha</taxon>
        <taxon>Filarioidea</taxon>
        <taxon>Onchocercidae</taxon>
        <taxon>Onchocerca</taxon>
    </lineage>
</organism>
<reference evidence="10" key="1">
    <citation type="submission" date="2016-06" db="UniProtKB">
        <authorList>
            <consortium name="WormBaseParasite"/>
        </authorList>
    </citation>
    <scope>IDENTIFICATION</scope>
</reference>
<evidence type="ECO:0000256" key="3">
    <source>
        <dbReference type="ARBA" id="ARBA00022692"/>
    </source>
</evidence>
<keyword evidence="6 7" id="KW-0472">Membrane</keyword>
<dbReference type="PANTHER" id="PTHR42650:SF1">
    <property type="entry name" value="GUIDED ENTRY OF TAIL-ANCHORED PROTEINS FACTOR 1"/>
    <property type="match status" value="1"/>
</dbReference>
<evidence type="ECO:0000313" key="10">
    <source>
        <dbReference type="WBParaSite" id="nOo.2.0.1.t07155-RA"/>
    </source>
</evidence>